<proteinExistence type="predicted"/>
<dbReference type="AlphaFoldDB" id="A0A9X1V4C6"/>
<evidence type="ECO:0000313" key="2">
    <source>
        <dbReference type="Proteomes" id="UP001139226"/>
    </source>
</evidence>
<protein>
    <submittedName>
        <fullName evidence="1">Uncharacterized protein</fullName>
    </submittedName>
</protein>
<keyword evidence="2" id="KW-1185">Reference proteome</keyword>
<comment type="caution">
    <text evidence="1">The sequence shown here is derived from an EMBL/GenBank/DDBJ whole genome shotgun (WGS) entry which is preliminary data.</text>
</comment>
<dbReference type="EMBL" id="JAKVTV010000001">
    <property type="protein sequence ID" value="MCH4822578.1"/>
    <property type="molecule type" value="Genomic_DNA"/>
</dbReference>
<reference evidence="1" key="1">
    <citation type="submission" date="2022-03" db="EMBL/GenBank/DDBJ databases">
        <title>Gramella crocea sp. nov., isolated from activated sludge of a seafood processing plant.</title>
        <authorList>
            <person name="Zhang X."/>
        </authorList>
    </citation>
    <scope>NUCLEOTIDE SEQUENCE</scope>
    <source>
        <strain evidence="1">YJ019</strain>
    </source>
</reference>
<dbReference type="Proteomes" id="UP001139226">
    <property type="component" value="Unassembled WGS sequence"/>
</dbReference>
<evidence type="ECO:0000313" key="1">
    <source>
        <dbReference type="EMBL" id="MCH4822578.1"/>
    </source>
</evidence>
<sequence>MKLSVIILALFHAVFLADQEPVSSKYSIQSETLCVGDNLEFGDYSIKFKKIISDSRCPKGVTCVWAGEVEVLVEFYENGKLKGNKVITGTNIEIGGNEIISEAGISLKEYFGEKNLGITKVVVSPYPGKRKISPEEYSVNLGVTRTIEND</sequence>
<gene>
    <name evidence="1" type="ORF">ML462_05275</name>
</gene>
<accession>A0A9X1V4C6</accession>
<dbReference type="RefSeq" id="WP_240712704.1">
    <property type="nucleotide sequence ID" value="NZ_JAKVTV010000001.1"/>
</dbReference>
<name>A0A9X1V4C6_9FLAO</name>
<organism evidence="1 2">
    <name type="scientific">Christiangramia lutea</name>
    <dbReference type="NCBI Taxonomy" id="1607951"/>
    <lineage>
        <taxon>Bacteria</taxon>
        <taxon>Pseudomonadati</taxon>
        <taxon>Bacteroidota</taxon>
        <taxon>Flavobacteriia</taxon>
        <taxon>Flavobacteriales</taxon>
        <taxon>Flavobacteriaceae</taxon>
        <taxon>Christiangramia</taxon>
    </lineage>
</organism>